<evidence type="ECO:0000313" key="1">
    <source>
        <dbReference type="EMBL" id="GMR51860.1"/>
    </source>
</evidence>
<evidence type="ECO:0000313" key="2">
    <source>
        <dbReference type="Proteomes" id="UP001328107"/>
    </source>
</evidence>
<protein>
    <submittedName>
        <fullName evidence="1">Uncharacterized protein</fullName>
    </submittedName>
</protein>
<gene>
    <name evidence="1" type="ORF">PMAYCL1PPCAC_22055</name>
</gene>
<accession>A0AAN5CWP3</accession>
<comment type="caution">
    <text evidence="1">The sequence shown here is derived from an EMBL/GenBank/DDBJ whole genome shotgun (WGS) entry which is preliminary data.</text>
</comment>
<dbReference type="AlphaFoldDB" id="A0AAN5CWP3"/>
<feature type="non-terminal residue" evidence="1">
    <location>
        <position position="200"/>
    </location>
</feature>
<sequence>HGTELACSDPGTKAMCFKKWKVGTVKEDDTVVDAGCAPPATCAKMDKCNDKKGGHMVCCCNSGENCDPPKLPDRKTCHKEVITMQTCDPGITNCYTIRTNALKEGGLLVKAGCDNYKTHGCVEGAAAIACTMLRGEKDPGCGKETCCCSGNNCNSKEEMKKSPYKAPENPTCPIVPEKDHSVAAPSTFLLSAAAVMAAAA</sequence>
<dbReference type="EMBL" id="BTRK01000005">
    <property type="protein sequence ID" value="GMR51860.1"/>
    <property type="molecule type" value="Genomic_DNA"/>
</dbReference>
<feature type="non-terminal residue" evidence="1">
    <location>
        <position position="1"/>
    </location>
</feature>
<proteinExistence type="predicted"/>
<name>A0AAN5CWP3_9BILA</name>
<dbReference type="Proteomes" id="UP001328107">
    <property type="component" value="Unassembled WGS sequence"/>
</dbReference>
<organism evidence="1 2">
    <name type="scientific">Pristionchus mayeri</name>
    <dbReference type="NCBI Taxonomy" id="1317129"/>
    <lineage>
        <taxon>Eukaryota</taxon>
        <taxon>Metazoa</taxon>
        <taxon>Ecdysozoa</taxon>
        <taxon>Nematoda</taxon>
        <taxon>Chromadorea</taxon>
        <taxon>Rhabditida</taxon>
        <taxon>Rhabditina</taxon>
        <taxon>Diplogasteromorpha</taxon>
        <taxon>Diplogasteroidea</taxon>
        <taxon>Neodiplogasteridae</taxon>
        <taxon>Pristionchus</taxon>
    </lineage>
</organism>
<keyword evidence="2" id="KW-1185">Reference proteome</keyword>
<reference evidence="2" key="1">
    <citation type="submission" date="2022-10" db="EMBL/GenBank/DDBJ databases">
        <title>Genome assembly of Pristionchus species.</title>
        <authorList>
            <person name="Yoshida K."/>
            <person name="Sommer R.J."/>
        </authorList>
    </citation>
    <scope>NUCLEOTIDE SEQUENCE [LARGE SCALE GENOMIC DNA]</scope>
    <source>
        <strain evidence="2">RS5460</strain>
    </source>
</reference>